<dbReference type="Gene3D" id="1.20.1220.20">
    <property type="entry name" value="Uncharcterised protein PF01724"/>
    <property type="match status" value="1"/>
</dbReference>
<evidence type="ECO:0000313" key="2">
    <source>
        <dbReference type="Proteomes" id="UP000588647"/>
    </source>
</evidence>
<protein>
    <recommendedName>
        <fullName evidence="3">DUF29 domain-containing protein</fullName>
    </recommendedName>
</protein>
<dbReference type="PANTHER" id="PTHR34235">
    <property type="entry name" value="SLR1203 PROTEIN-RELATED"/>
    <property type="match status" value="1"/>
</dbReference>
<dbReference type="EMBL" id="JACIEM010000003">
    <property type="protein sequence ID" value="MBB4003343.1"/>
    <property type="molecule type" value="Genomic_DNA"/>
</dbReference>
<dbReference type="Pfam" id="PF01724">
    <property type="entry name" value="DUF29"/>
    <property type="match status" value="1"/>
</dbReference>
<dbReference type="RefSeq" id="WP_183208302.1">
    <property type="nucleotide sequence ID" value="NZ_JAAAMM010000003.1"/>
</dbReference>
<comment type="caution">
    <text evidence="1">The sequence shown here is derived from an EMBL/GenBank/DDBJ whole genome shotgun (WGS) entry which is preliminary data.</text>
</comment>
<reference evidence="1 2" key="1">
    <citation type="submission" date="2020-08" db="EMBL/GenBank/DDBJ databases">
        <title>Genomic Encyclopedia of Type Strains, Phase IV (KMG-IV): sequencing the most valuable type-strain genomes for metagenomic binning, comparative biology and taxonomic classification.</title>
        <authorList>
            <person name="Goeker M."/>
        </authorList>
    </citation>
    <scope>NUCLEOTIDE SEQUENCE [LARGE SCALE GENOMIC DNA]</scope>
    <source>
        <strain evidence="1 2">DSM 103570</strain>
    </source>
</reference>
<evidence type="ECO:0008006" key="3">
    <source>
        <dbReference type="Google" id="ProtNLM"/>
    </source>
</evidence>
<sequence length="173" mass="19673">MSDNTVPDRTAHASDFFAWSQDQARLLRRLPGLCPDLPHALDLENVAEEIEDLGRAELAALESQIRNIFVHLIKACSDPASRAIPHWRTEATIFHAELVQRFFPSLRQRIDLQQTWRLALRIAHAALREHGREIGADMPADCPFRLDELVAEDFDFDQAAARLAIQRNADRTS</sequence>
<evidence type="ECO:0000313" key="1">
    <source>
        <dbReference type="EMBL" id="MBB4003343.1"/>
    </source>
</evidence>
<dbReference type="InterPro" id="IPR002636">
    <property type="entry name" value="DUF29"/>
</dbReference>
<dbReference type="AlphaFoldDB" id="A0A7W6HE91"/>
<name>A0A7W6HE91_9HYPH</name>
<proteinExistence type="predicted"/>
<gene>
    <name evidence="1" type="ORF">GGR03_002424</name>
</gene>
<dbReference type="Proteomes" id="UP000588647">
    <property type="component" value="Unassembled WGS sequence"/>
</dbReference>
<accession>A0A7W6HE91</accession>
<keyword evidence="2" id="KW-1185">Reference proteome</keyword>
<organism evidence="1 2">
    <name type="scientific">Aurantimonas endophytica</name>
    <dbReference type="NCBI Taxonomy" id="1522175"/>
    <lineage>
        <taxon>Bacteria</taxon>
        <taxon>Pseudomonadati</taxon>
        <taxon>Pseudomonadota</taxon>
        <taxon>Alphaproteobacteria</taxon>
        <taxon>Hyphomicrobiales</taxon>
        <taxon>Aurantimonadaceae</taxon>
        <taxon>Aurantimonas</taxon>
    </lineage>
</organism>